<dbReference type="InterPro" id="IPR046348">
    <property type="entry name" value="SIS_dom_sf"/>
</dbReference>
<dbReference type="AlphaFoldDB" id="A0A7X9UBL2"/>
<dbReference type="Gene3D" id="1.10.10.10">
    <property type="entry name" value="Winged helix-like DNA-binding domain superfamily/Winged helix DNA-binding domain"/>
    <property type="match status" value="1"/>
</dbReference>
<dbReference type="PANTHER" id="PTHR30514:SF1">
    <property type="entry name" value="HTH-TYPE TRANSCRIPTIONAL REGULATOR HEXR-RELATED"/>
    <property type="match status" value="1"/>
</dbReference>
<gene>
    <name evidence="6" type="ORF">HF320_03915</name>
</gene>
<evidence type="ECO:0000256" key="2">
    <source>
        <dbReference type="ARBA" id="ARBA00023125"/>
    </source>
</evidence>
<dbReference type="Gene3D" id="3.40.50.10490">
    <property type="entry name" value="Glucose-6-phosphate isomerase like protein, domain 1"/>
    <property type="match status" value="1"/>
</dbReference>
<evidence type="ECO:0000313" key="6">
    <source>
        <dbReference type="EMBL" id="NMF55478.1"/>
    </source>
</evidence>
<accession>A0A7X9UBL2</accession>
<evidence type="ECO:0000259" key="4">
    <source>
        <dbReference type="PROSITE" id="PS51071"/>
    </source>
</evidence>
<dbReference type="EMBL" id="JABBCP010000002">
    <property type="protein sequence ID" value="NMF55478.1"/>
    <property type="molecule type" value="Genomic_DNA"/>
</dbReference>
<evidence type="ECO:0000313" key="7">
    <source>
        <dbReference type="Proteomes" id="UP000546970"/>
    </source>
</evidence>
<dbReference type="GO" id="GO:1901135">
    <property type="term" value="P:carbohydrate derivative metabolic process"/>
    <property type="evidence" value="ECO:0007669"/>
    <property type="project" value="InterPro"/>
</dbReference>
<evidence type="ECO:0000256" key="3">
    <source>
        <dbReference type="ARBA" id="ARBA00023163"/>
    </source>
</evidence>
<comment type="caution">
    <text evidence="6">The sequence shown here is derived from an EMBL/GenBank/DDBJ whole genome shotgun (WGS) entry which is preliminary data.</text>
</comment>
<dbReference type="InterPro" id="IPR047640">
    <property type="entry name" value="RpiR-like"/>
</dbReference>
<organism evidence="6 7">
    <name type="scientific">Collinsella acetigenes</name>
    <dbReference type="NCBI Taxonomy" id="2713419"/>
    <lineage>
        <taxon>Bacteria</taxon>
        <taxon>Bacillati</taxon>
        <taxon>Actinomycetota</taxon>
        <taxon>Coriobacteriia</taxon>
        <taxon>Coriobacteriales</taxon>
        <taxon>Coriobacteriaceae</taxon>
        <taxon>Collinsella</taxon>
    </lineage>
</organism>
<dbReference type="InterPro" id="IPR009057">
    <property type="entry name" value="Homeodomain-like_sf"/>
</dbReference>
<keyword evidence="7" id="KW-1185">Reference proteome</keyword>
<dbReference type="Proteomes" id="UP000546970">
    <property type="component" value="Unassembled WGS sequence"/>
</dbReference>
<dbReference type="RefSeq" id="WP_169277153.1">
    <property type="nucleotide sequence ID" value="NZ_JABBCP010000002.1"/>
</dbReference>
<dbReference type="SUPFAM" id="SSF53697">
    <property type="entry name" value="SIS domain"/>
    <property type="match status" value="1"/>
</dbReference>
<dbReference type="PROSITE" id="PS51464">
    <property type="entry name" value="SIS"/>
    <property type="match status" value="1"/>
</dbReference>
<dbReference type="InterPro" id="IPR035472">
    <property type="entry name" value="RpiR-like_SIS"/>
</dbReference>
<dbReference type="GO" id="GO:0097367">
    <property type="term" value="F:carbohydrate derivative binding"/>
    <property type="evidence" value="ECO:0007669"/>
    <property type="project" value="InterPro"/>
</dbReference>
<evidence type="ECO:0000256" key="1">
    <source>
        <dbReference type="ARBA" id="ARBA00023015"/>
    </source>
</evidence>
<keyword evidence="1" id="KW-0805">Transcription regulation</keyword>
<dbReference type="InterPro" id="IPR000281">
    <property type="entry name" value="HTH_RpiR"/>
</dbReference>
<dbReference type="CDD" id="cd05013">
    <property type="entry name" value="SIS_RpiR"/>
    <property type="match status" value="1"/>
</dbReference>
<dbReference type="PANTHER" id="PTHR30514">
    <property type="entry name" value="GLUCOKINASE"/>
    <property type="match status" value="1"/>
</dbReference>
<dbReference type="PROSITE" id="PS51071">
    <property type="entry name" value="HTH_RPIR"/>
    <property type="match status" value="1"/>
</dbReference>
<reference evidence="6 7" key="1">
    <citation type="submission" date="2020-04" db="EMBL/GenBank/DDBJ databases">
        <title>Collinsella sp. KGMB02528 nov., an anaerobic actinobacterium isolated from human feces.</title>
        <authorList>
            <person name="Han K.-I."/>
            <person name="Eom M.K."/>
            <person name="Kim J.-S."/>
            <person name="Lee K.C."/>
            <person name="Suh M.K."/>
            <person name="Park S.-H."/>
            <person name="Lee J.H."/>
            <person name="Kang S.W."/>
            <person name="Park J.-E."/>
            <person name="Oh B.S."/>
            <person name="Yu S.Y."/>
            <person name="Choi S.-H."/>
            <person name="Lee D.H."/>
            <person name="Yoon H."/>
            <person name="Kim B.-Y."/>
            <person name="Lee J.H."/>
            <person name="Lee J.-S."/>
        </authorList>
    </citation>
    <scope>NUCLEOTIDE SEQUENCE [LARGE SCALE GENOMIC DNA]</scope>
    <source>
        <strain evidence="6 7">KGMB02528</strain>
    </source>
</reference>
<keyword evidence="2" id="KW-0238">DNA-binding</keyword>
<dbReference type="GO" id="GO:0003677">
    <property type="term" value="F:DNA binding"/>
    <property type="evidence" value="ECO:0007669"/>
    <property type="project" value="UniProtKB-KW"/>
</dbReference>
<dbReference type="InterPro" id="IPR036388">
    <property type="entry name" value="WH-like_DNA-bd_sf"/>
</dbReference>
<dbReference type="InterPro" id="IPR001347">
    <property type="entry name" value="SIS_dom"/>
</dbReference>
<name>A0A7X9UBL2_9ACTN</name>
<keyword evidence="3" id="KW-0804">Transcription</keyword>
<dbReference type="GO" id="GO:0003700">
    <property type="term" value="F:DNA-binding transcription factor activity"/>
    <property type="evidence" value="ECO:0007669"/>
    <property type="project" value="InterPro"/>
</dbReference>
<proteinExistence type="predicted"/>
<protein>
    <submittedName>
        <fullName evidence="6">MurR/RpiR family transcriptional regulator</fullName>
    </submittedName>
</protein>
<dbReference type="Pfam" id="PF01380">
    <property type="entry name" value="SIS"/>
    <property type="match status" value="1"/>
</dbReference>
<dbReference type="Pfam" id="PF01418">
    <property type="entry name" value="HTH_6"/>
    <property type="match status" value="1"/>
</dbReference>
<feature type="domain" description="HTH rpiR-type" evidence="4">
    <location>
        <begin position="5"/>
        <end position="81"/>
    </location>
</feature>
<feature type="domain" description="SIS" evidence="5">
    <location>
        <begin position="126"/>
        <end position="271"/>
    </location>
</feature>
<dbReference type="SUPFAM" id="SSF46689">
    <property type="entry name" value="Homeodomain-like"/>
    <property type="match status" value="1"/>
</dbReference>
<evidence type="ECO:0000259" key="5">
    <source>
        <dbReference type="PROSITE" id="PS51464"/>
    </source>
</evidence>
<sequence>MASGELSALSLISSTREFSGTEQRIVDYILDHREEAPTMTAAQLARRSGTSEATISRFCKHLGFDNYRSFQFSLGRDLTLKHDGLDLDGEISLDNVEDSLKSILATKMGELEATLRGINGACVRNVVKRLAGANVIQIAAVGNTNSVALDATFKFSQLGLRCTTHEVNEIAVGFALTMQPKDALLVISNSGRSQRLMRVAQAAKNRGACVIAITGDEQSPLARLASYVLRTVNHEALLTTGDFAFSKISAMAIIETLYYFLLHEVEDGREHISRYEELIQPDKDVE</sequence>